<evidence type="ECO:0000256" key="1">
    <source>
        <dbReference type="SAM" id="Coils"/>
    </source>
</evidence>
<reference evidence="2 3" key="1">
    <citation type="journal article" date="2016" name="Sci. Rep.">
        <title>Metabolic traits of an uncultured archaeal lineage -MSBL1- from brine pools of the Red Sea.</title>
        <authorList>
            <person name="Mwirichia R."/>
            <person name="Alam I."/>
            <person name="Rashid M."/>
            <person name="Vinu M."/>
            <person name="Ba-Alawi W."/>
            <person name="Anthony Kamau A."/>
            <person name="Kamanda Ngugi D."/>
            <person name="Goker M."/>
            <person name="Klenk H.P."/>
            <person name="Bajic V."/>
            <person name="Stingl U."/>
        </authorList>
    </citation>
    <scope>NUCLEOTIDE SEQUENCE [LARGE SCALE GENOMIC DNA]</scope>
    <source>
        <strain evidence="2">SCGC-AAA259D18</strain>
    </source>
</reference>
<feature type="coiled-coil region" evidence="1">
    <location>
        <begin position="32"/>
        <end position="59"/>
    </location>
</feature>
<sequence length="62" mass="7215">MLMSAELSPAISCTQSLISERINNSAHKAMHRDKKQTTINLSEDLLEKAKEKYQHYKNVKRR</sequence>
<keyword evidence="1" id="KW-0175">Coiled coil</keyword>
<dbReference type="Proteomes" id="UP000070195">
    <property type="component" value="Unassembled WGS sequence"/>
</dbReference>
<dbReference type="AlphaFoldDB" id="A0A133U9N6"/>
<protein>
    <submittedName>
        <fullName evidence="2">Uncharacterized protein</fullName>
    </submittedName>
</protein>
<evidence type="ECO:0000313" key="3">
    <source>
        <dbReference type="Proteomes" id="UP000070195"/>
    </source>
</evidence>
<evidence type="ECO:0000313" key="2">
    <source>
        <dbReference type="EMBL" id="KXA90912.1"/>
    </source>
</evidence>
<comment type="caution">
    <text evidence="2">The sequence shown here is derived from an EMBL/GenBank/DDBJ whole genome shotgun (WGS) entry which is preliminary data.</text>
</comment>
<dbReference type="EMBL" id="LHXM01000046">
    <property type="protein sequence ID" value="KXA90912.1"/>
    <property type="molecule type" value="Genomic_DNA"/>
</dbReference>
<organism evidence="2 3">
    <name type="scientific">candidate division MSBL1 archaeon SCGC-AAA259D18</name>
    <dbReference type="NCBI Taxonomy" id="1698262"/>
    <lineage>
        <taxon>Archaea</taxon>
        <taxon>Methanobacteriati</taxon>
        <taxon>Methanobacteriota</taxon>
        <taxon>candidate division MSBL1</taxon>
    </lineage>
</organism>
<proteinExistence type="predicted"/>
<name>A0A133U9N6_9EURY</name>
<accession>A0A133U9N6</accession>
<gene>
    <name evidence="2" type="ORF">AKJ63_02105</name>
</gene>
<keyword evidence="3" id="KW-1185">Reference proteome</keyword>